<feature type="compositionally biased region" description="Low complexity" evidence="6">
    <location>
        <begin position="53"/>
        <end position="66"/>
    </location>
</feature>
<dbReference type="InterPro" id="IPR007168">
    <property type="entry name" value="Phageshock_PspC_N"/>
</dbReference>
<evidence type="ECO:0000259" key="8">
    <source>
        <dbReference type="Pfam" id="PF04024"/>
    </source>
</evidence>
<dbReference type="PANTHER" id="PTHR33885:SF3">
    <property type="entry name" value="PHAGE SHOCK PROTEIN C"/>
    <property type="match status" value="1"/>
</dbReference>
<dbReference type="eggNOG" id="COG1983">
    <property type="taxonomic scope" value="Bacteria"/>
</dbReference>
<protein>
    <recommendedName>
        <fullName evidence="8">Phage shock protein PspC N-terminal domain-containing protein</fullName>
    </recommendedName>
</protein>
<keyword evidence="3 7" id="KW-0812">Transmembrane</keyword>
<keyword evidence="10" id="KW-1185">Reference proteome</keyword>
<evidence type="ECO:0000256" key="3">
    <source>
        <dbReference type="ARBA" id="ARBA00022692"/>
    </source>
</evidence>
<feature type="transmembrane region" description="Helical" evidence="7">
    <location>
        <begin position="359"/>
        <end position="378"/>
    </location>
</feature>
<feature type="domain" description="Phage shock protein PspC N-terminal" evidence="8">
    <location>
        <begin position="129"/>
        <end position="184"/>
    </location>
</feature>
<feature type="compositionally biased region" description="Low complexity" evidence="6">
    <location>
        <begin position="270"/>
        <end position="293"/>
    </location>
</feature>
<dbReference type="Pfam" id="PF04024">
    <property type="entry name" value="PspC"/>
    <property type="match status" value="1"/>
</dbReference>
<dbReference type="OrthoDB" id="3208990at2"/>
<feature type="transmembrane region" description="Helical" evidence="7">
    <location>
        <begin position="203"/>
        <end position="223"/>
    </location>
</feature>
<sequence length="551" mass="55268">MNDEAAEPRGPSTPGAGPQDAPAPSASPTTADQPSPGQPDPARPGPDQPGPDQPGHGQAGPDQPGHGQAGAGHPGPDHPGAGHPGPDHPGAGQPGAGHSGPGQAGPGFPPGSGVPPWVSAASAAWARQQLVRPRHGRYVAGVCGALGRATNTDPVLWRVLLAVLGVLGGTGVLLYLIGWLIIPSDGDSASPVESLLGKGQSGMAPLSVVLLGAAALITFAFIVNSGARASMLAAAVILGAFLLIKRGGAPSFPGAPAASPSSGPAPGPGPAADEPTMAFTAPAPAAPAAEPVSTPTPPPAYTPPAYTPPAYIPPPPPAPPAGGFRPPFAPHGPFAGPTPPPPPPPAPQKPPKPPKERSILGRLTFFAVVMVTGLVGLLDMSGLDVDISAYFAAALVTTALGLIVGTWFGRARGLIALAVVLSFALGVSSGLERFGEDWTPSVYRPTTLAAVADQYDFDIGNVTLDLRAVDFDKQSQSIGVTMELGQLKILLPPDVDATVSAGVDGGRMVLFGEEFNDSSPREVADNGAQGTDDGKLALDIRVEAGNLEVIR</sequence>
<feature type="compositionally biased region" description="Pro residues" evidence="6">
    <location>
        <begin position="294"/>
        <end position="320"/>
    </location>
</feature>
<feature type="region of interest" description="Disordered" evidence="6">
    <location>
        <begin position="253"/>
        <end position="356"/>
    </location>
</feature>
<evidence type="ECO:0000256" key="5">
    <source>
        <dbReference type="ARBA" id="ARBA00023136"/>
    </source>
</evidence>
<keyword evidence="2" id="KW-1003">Cell membrane</keyword>
<feature type="transmembrane region" description="Helical" evidence="7">
    <location>
        <begin position="155"/>
        <end position="182"/>
    </location>
</feature>
<dbReference type="STRING" id="1869.MB27_02940"/>
<dbReference type="EMBL" id="JRTT01000002">
    <property type="protein sequence ID" value="KHD79037.1"/>
    <property type="molecule type" value="Genomic_DNA"/>
</dbReference>
<name>A0A0A6XFZ6_ACTUT</name>
<accession>A0A0A6XFZ6</accession>
<dbReference type="PANTHER" id="PTHR33885">
    <property type="entry name" value="PHAGE SHOCK PROTEIN C"/>
    <property type="match status" value="1"/>
</dbReference>
<dbReference type="GO" id="GO:0005886">
    <property type="term" value="C:plasma membrane"/>
    <property type="evidence" value="ECO:0007669"/>
    <property type="project" value="UniProtKB-SubCell"/>
</dbReference>
<evidence type="ECO:0000256" key="6">
    <source>
        <dbReference type="SAM" id="MobiDB-lite"/>
    </source>
</evidence>
<feature type="transmembrane region" description="Helical" evidence="7">
    <location>
        <begin position="414"/>
        <end position="431"/>
    </location>
</feature>
<feature type="compositionally biased region" description="Low complexity" evidence="6">
    <location>
        <begin position="13"/>
        <end position="35"/>
    </location>
</feature>
<evidence type="ECO:0000313" key="9">
    <source>
        <dbReference type="EMBL" id="KHD79037.1"/>
    </source>
</evidence>
<feature type="compositionally biased region" description="Gly residues" evidence="6">
    <location>
        <begin position="92"/>
        <end position="105"/>
    </location>
</feature>
<dbReference type="PRINTS" id="PR01217">
    <property type="entry name" value="PRICHEXTENSN"/>
</dbReference>
<feature type="transmembrane region" description="Helical" evidence="7">
    <location>
        <begin position="390"/>
        <end position="409"/>
    </location>
</feature>
<comment type="subcellular location">
    <subcellularLocation>
        <location evidence="1">Cell membrane</location>
        <topology evidence="1">Single-pass membrane protein</topology>
    </subcellularLocation>
</comment>
<feature type="compositionally biased region" description="Pro residues" evidence="6">
    <location>
        <begin position="36"/>
        <end position="52"/>
    </location>
</feature>
<evidence type="ECO:0000256" key="7">
    <source>
        <dbReference type="SAM" id="Phobius"/>
    </source>
</evidence>
<feature type="compositionally biased region" description="Pro residues" evidence="6">
    <location>
        <begin position="336"/>
        <end position="351"/>
    </location>
</feature>
<keyword evidence="5 7" id="KW-0472">Membrane</keyword>
<organism evidence="9 10">
    <name type="scientific">Actinoplanes utahensis</name>
    <dbReference type="NCBI Taxonomy" id="1869"/>
    <lineage>
        <taxon>Bacteria</taxon>
        <taxon>Bacillati</taxon>
        <taxon>Actinomycetota</taxon>
        <taxon>Actinomycetes</taxon>
        <taxon>Micromonosporales</taxon>
        <taxon>Micromonosporaceae</taxon>
        <taxon>Actinoplanes</taxon>
    </lineage>
</organism>
<dbReference type="eggNOG" id="COG3767">
    <property type="taxonomic scope" value="Bacteria"/>
</dbReference>
<evidence type="ECO:0000313" key="10">
    <source>
        <dbReference type="Proteomes" id="UP000054537"/>
    </source>
</evidence>
<feature type="compositionally biased region" description="Low complexity" evidence="6">
    <location>
        <begin position="321"/>
        <end position="335"/>
    </location>
</feature>
<dbReference type="Proteomes" id="UP000054537">
    <property type="component" value="Unassembled WGS sequence"/>
</dbReference>
<proteinExistence type="predicted"/>
<dbReference type="InterPro" id="IPR052027">
    <property type="entry name" value="PspC"/>
</dbReference>
<feature type="region of interest" description="Disordered" evidence="6">
    <location>
        <begin position="1"/>
        <end position="115"/>
    </location>
</feature>
<evidence type="ECO:0000256" key="1">
    <source>
        <dbReference type="ARBA" id="ARBA00004162"/>
    </source>
</evidence>
<evidence type="ECO:0000256" key="2">
    <source>
        <dbReference type="ARBA" id="ARBA00022475"/>
    </source>
</evidence>
<dbReference type="AlphaFoldDB" id="A0A0A6XFZ6"/>
<reference evidence="9 10" key="1">
    <citation type="submission" date="2014-10" db="EMBL/GenBank/DDBJ databases">
        <title>Draft genome sequence of Actinoplanes utahensis NRRL 12052.</title>
        <authorList>
            <person name="Velasco-Bucheli B."/>
            <person name="del Cerro C."/>
            <person name="Hormigo D."/>
            <person name="Garcia J.L."/>
            <person name="Acebal C."/>
            <person name="Arroyo M."/>
            <person name="de la Mata I."/>
        </authorList>
    </citation>
    <scope>NUCLEOTIDE SEQUENCE [LARGE SCALE GENOMIC DNA]</scope>
    <source>
        <strain evidence="9 10">NRRL 12052</strain>
    </source>
</reference>
<gene>
    <name evidence="9" type="ORF">MB27_02940</name>
</gene>
<evidence type="ECO:0000256" key="4">
    <source>
        <dbReference type="ARBA" id="ARBA00022989"/>
    </source>
</evidence>
<feature type="compositionally biased region" description="Low complexity" evidence="6">
    <location>
        <begin position="253"/>
        <end position="262"/>
    </location>
</feature>
<comment type="caution">
    <text evidence="9">The sequence shown here is derived from an EMBL/GenBank/DDBJ whole genome shotgun (WGS) entry which is preliminary data.</text>
</comment>
<keyword evidence="4 7" id="KW-1133">Transmembrane helix</keyword>